<proteinExistence type="predicted"/>
<gene>
    <name evidence="1" type="ORF">HJC23_003259</name>
</gene>
<evidence type="ECO:0000313" key="1">
    <source>
        <dbReference type="EMBL" id="KAL3805031.1"/>
    </source>
</evidence>
<dbReference type="EMBL" id="JABMIG020000004">
    <property type="protein sequence ID" value="KAL3805031.1"/>
    <property type="molecule type" value="Genomic_DNA"/>
</dbReference>
<keyword evidence="2" id="KW-1185">Reference proteome</keyword>
<dbReference type="Proteomes" id="UP001516023">
    <property type="component" value="Unassembled WGS sequence"/>
</dbReference>
<protein>
    <submittedName>
        <fullName evidence="1">Uncharacterized protein</fullName>
    </submittedName>
</protein>
<evidence type="ECO:0000313" key="2">
    <source>
        <dbReference type="Proteomes" id="UP001516023"/>
    </source>
</evidence>
<dbReference type="AlphaFoldDB" id="A0ABD3R167"/>
<organism evidence="1 2">
    <name type="scientific">Cyclotella cryptica</name>
    <dbReference type="NCBI Taxonomy" id="29204"/>
    <lineage>
        <taxon>Eukaryota</taxon>
        <taxon>Sar</taxon>
        <taxon>Stramenopiles</taxon>
        <taxon>Ochrophyta</taxon>
        <taxon>Bacillariophyta</taxon>
        <taxon>Coscinodiscophyceae</taxon>
        <taxon>Thalassiosirophycidae</taxon>
        <taxon>Stephanodiscales</taxon>
        <taxon>Stephanodiscaceae</taxon>
        <taxon>Cyclotella</taxon>
    </lineage>
</organism>
<name>A0ABD3R167_9STRA</name>
<sequence length="168" mass="18184">MTKEKAQIPIPSRETESLDLELISRRVYEDAAGDVVVVGLILVGGGGAGIGAGLCSGLGFGSWFACDAEEGKRGQYITPSEILPKLTNNLINPTLQVLTRPQHLHSQKPIRNRTRTLHAQPPFNGLTFVGVPIGIDDGIFHDSFGEWTVEFFGEFVVVVVTVTVTIVR</sequence>
<accession>A0ABD3R167</accession>
<reference evidence="1 2" key="1">
    <citation type="journal article" date="2020" name="G3 (Bethesda)">
        <title>Improved Reference Genome for Cyclotella cryptica CCMP332, a Model for Cell Wall Morphogenesis, Salinity Adaptation, and Lipid Production in Diatoms (Bacillariophyta).</title>
        <authorList>
            <person name="Roberts W.R."/>
            <person name="Downey K.M."/>
            <person name="Ruck E.C."/>
            <person name="Traller J.C."/>
            <person name="Alverson A.J."/>
        </authorList>
    </citation>
    <scope>NUCLEOTIDE SEQUENCE [LARGE SCALE GENOMIC DNA]</scope>
    <source>
        <strain evidence="1 2">CCMP332</strain>
    </source>
</reference>
<comment type="caution">
    <text evidence="1">The sequence shown here is derived from an EMBL/GenBank/DDBJ whole genome shotgun (WGS) entry which is preliminary data.</text>
</comment>